<organism evidence="2 3">
    <name type="scientific">Microthlaspi erraticum</name>
    <dbReference type="NCBI Taxonomy" id="1685480"/>
    <lineage>
        <taxon>Eukaryota</taxon>
        <taxon>Viridiplantae</taxon>
        <taxon>Streptophyta</taxon>
        <taxon>Embryophyta</taxon>
        <taxon>Tracheophyta</taxon>
        <taxon>Spermatophyta</taxon>
        <taxon>Magnoliopsida</taxon>
        <taxon>eudicotyledons</taxon>
        <taxon>Gunneridae</taxon>
        <taxon>Pentapetalae</taxon>
        <taxon>rosids</taxon>
        <taxon>malvids</taxon>
        <taxon>Brassicales</taxon>
        <taxon>Brassicaceae</taxon>
        <taxon>Coluteocarpeae</taxon>
        <taxon>Microthlaspi</taxon>
    </lineage>
</organism>
<dbReference type="InterPro" id="IPR001810">
    <property type="entry name" value="F-box_dom"/>
</dbReference>
<reference evidence="2" key="1">
    <citation type="submission" date="2020-01" db="EMBL/GenBank/DDBJ databases">
        <authorList>
            <person name="Mishra B."/>
        </authorList>
    </citation>
    <scope>NUCLEOTIDE SEQUENCE [LARGE SCALE GENOMIC DNA]</scope>
</reference>
<dbReference type="InterPro" id="IPR006527">
    <property type="entry name" value="F-box-assoc_dom_typ1"/>
</dbReference>
<dbReference type="PANTHER" id="PTHR31672">
    <property type="entry name" value="BNACNNG10540D PROTEIN"/>
    <property type="match status" value="1"/>
</dbReference>
<dbReference type="SUPFAM" id="SSF50965">
    <property type="entry name" value="Galactose oxidase, central domain"/>
    <property type="match status" value="1"/>
</dbReference>
<dbReference type="Gene3D" id="1.20.1280.50">
    <property type="match status" value="1"/>
</dbReference>
<dbReference type="EMBL" id="CACVBM020001178">
    <property type="protein sequence ID" value="CAA7037584.1"/>
    <property type="molecule type" value="Genomic_DNA"/>
</dbReference>
<protein>
    <recommendedName>
        <fullName evidence="1">F-box domain-containing protein</fullName>
    </recommendedName>
</protein>
<dbReference type="Pfam" id="PF07734">
    <property type="entry name" value="FBA_1"/>
    <property type="match status" value="1"/>
</dbReference>
<gene>
    <name evidence="2" type="ORF">MERR_LOCUS24819</name>
</gene>
<proteinExistence type="predicted"/>
<dbReference type="InterPro" id="IPR050796">
    <property type="entry name" value="SCF_F-box_component"/>
</dbReference>
<keyword evidence="3" id="KW-1185">Reference proteome</keyword>
<evidence type="ECO:0000313" key="3">
    <source>
        <dbReference type="Proteomes" id="UP000467841"/>
    </source>
</evidence>
<feature type="domain" description="F-box" evidence="1">
    <location>
        <begin position="7"/>
        <end position="57"/>
    </location>
</feature>
<accession>A0A6D2JES0</accession>
<dbReference type="InterPro" id="IPR017451">
    <property type="entry name" value="F-box-assoc_interact_dom"/>
</dbReference>
<dbReference type="SMART" id="SM00256">
    <property type="entry name" value="FBOX"/>
    <property type="match status" value="1"/>
</dbReference>
<dbReference type="OrthoDB" id="1737248at2759"/>
<dbReference type="PANTHER" id="PTHR31672:SF13">
    <property type="entry name" value="F-BOX PROTEIN CPR30-LIKE"/>
    <property type="match status" value="1"/>
</dbReference>
<dbReference type="SUPFAM" id="SSF81383">
    <property type="entry name" value="F-box domain"/>
    <property type="match status" value="1"/>
</dbReference>
<dbReference type="Pfam" id="PF00646">
    <property type="entry name" value="F-box"/>
    <property type="match status" value="1"/>
</dbReference>
<dbReference type="Proteomes" id="UP000467841">
    <property type="component" value="Unassembled WGS sequence"/>
</dbReference>
<name>A0A6D2JES0_9BRAS</name>
<evidence type="ECO:0000313" key="2">
    <source>
        <dbReference type="EMBL" id="CAA7037584.1"/>
    </source>
</evidence>
<evidence type="ECO:0000259" key="1">
    <source>
        <dbReference type="PROSITE" id="PS50181"/>
    </source>
</evidence>
<dbReference type="AlphaFoldDB" id="A0A6D2JES0"/>
<dbReference type="NCBIfam" id="TIGR01640">
    <property type="entry name" value="F_box_assoc_1"/>
    <property type="match status" value="1"/>
</dbReference>
<dbReference type="PROSITE" id="PS50181">
    <property type="entry name" value="FBOX"/>
    <property type="match status" value="1"/>
</dbReference>
<dbReference type="CDD" id="cd22157">
    <property type="entry name" value="F-box_AtFBW1-like"/>
    <property type="match status" value="1"/>
</dbReference>
<dbReference type="InterPro" id="IPR036047">
    <property type="entry name" value="F-box-like_dom_sf"/>
</dbReference>
<comment type="caution">
    <text evidence="2">The sequence shown here is derived from an EMBL/GenBank/DDBJ whole genome shotgun (WGS) entry which is preliminary data.</text>
</comment>
<dbReference type="InterPro" id="IPR011043">
    <property type="entry name" value="Gal_Oxase/kelch_b-propeller"/>
</dbReference>
<sequence>MSRKSCLGMESPLPHHVVELIMEKLPAKSLLRFKAVSKQWRSTIESPSFPEKKLKHRQQSGDPDVLMACVRPNDLKDRDMQSLRIRVLGSSSLVKIPCKGNNMLYLACISSFDGLVCLHDTLKPAFVVNPTTRCHRTLPLSKLQQLRIDLDYNLSYGMYKIGFGKDKFTGTCKPVWLYNSSELGLENDTTCEVFDFTTSSWRYVTPAAPYRVIGNLDSVYVDGSLHWFTECKETKVVSFDLHTESFQVVSKAPFAIVRRFDVLMCATWTTACAYPR</sequence>